<dbReference type="InterPro" id="IPR034733">
    <property type="entry name" value="AcCoA_carboxyl_beta"/>
</dbReference>
<feature type="domain" description="CoA carboxyltransferase C-terminal" evidence="2">
    <location>
        <begin position="220"/>
        <end position="424"/>
    </location>
</feature>
<dbReference type="RefSeq" id="WP_123271184.1">
    <property type="nucleotide sequence ID" value="NZ_RJJQ01000008.1"/>
</dbReference>
<dbReference type="PROSITE" id="PS50980">
    <property type="entry name" value="COA_CT_NTER"/>
    <property type="match status" value="1"/>
</dbReference>
<proteinExistence type="predicted"/>
<gene>
    <name evidence="3" type="ORF">EFY87_09170</name>
</gene>
<accession>A0A3M9MBB4</accession>
<evidence type="ECO:0000313" key="3">
    <source>
        <dbReference type="EMBL" id="RNI22143.1"/>
    </source>
</evidence>
<comment type="caution">
    <text evidence="3">The sequence shown here is derived from an EMBL/GenBank/DDBJ whole genome shotgun (WGS) entry which is preliminary data.</text>
</comment>
<evidence type="ECO:0000259" key="2">
    <source>
        <dbReference type="PROSITE" id="PS50989"/>
    </source>
</evidence>
<dbReference type="Proteomes" id="UP000271678">
    <property type="component" value="Unassembled WGS sequence"/>
</dbReference>
<dbReference type="PANTHER" id="PTHR43842">
    <property type="entry name" value="PROPIONYL-COA CARBOXYLASE BETA CHAIN"/>
    <property type="match status" value="1"/>
</dbReference>
<dbReference type="OrthoDB" id="9803706at2"/>
<dbReference type="InterPro" id="IPR029045">
    <property type="entry name" value="ClpP/crotonase-like_dom_sf"/>
</dbReference>
<dbReference type="InterPro" id="IPR011763">
    <property type="entry name" value="COA_CT_C"/>
</dbReference>
<sequence>MAQETVSDGSLVARRRIALLVDDESFVEDGRASAVADGIVTGSALIDGRPVVVVASAPRTGPWSAQAIDKIERGAASAVRRGVPVCWLLDGAADPDPAGVANGPGIDRIAQQAVALSQRAPQLCCVFGTLVGDRALLPGLTDVVILVDGAAVLSLGSVDAAEAVDGEHVSLVELGGARMHCTVSGSGDLLAADDADAIELARLYLSYVPARRGEQPPAYLGEEPVRPLTADTVPAGASRPFDIHDLIAGIADADSFFELQPLLAPGLVTGFARLDGRSVGIVANNSAAGGGVLGADCAQKAAGFVRRCAAHSIPVLHLVDLPGPTAGVAAARGGVLRRGTDLLAVVTAAPVPHVCVIVRTGYAAGLLAMCGPRSETEARLALPTAVVDGRTAQEAAVGLLVDAVVPLPELRAELLRRLAHAAKR</sequence>
<evidence type="ECO:0000259" key="1">
    <source>
        <dbReference type="PROSITE" id="PS50980"/>
    </source>
</evidence>
<dbReference type="PROSITE" id="PS50989">
    <property type="entry name" value="COA_CT_CTER"/>
    <property type="match status" value="1"/>
</dbReference>
<reference evidence="3 4" key="1">
    <citation type="submission" date="2018-11" db="EMBL/GenBank/DDBJ databases">
        <title>Draft genome of Simplicispira Flexivirga sp. BO-16.</title>
        <authorList>
            <person name="Im W.T."/>
        </authorList>
    </citation>
    <scope>NUCLEOTIDE SEQUENCE [LARGE SCALE GENOMIC DNA]</scope>
    <source>
        <strain evidence="3 4">BO-16</strain>
    </source>
</reference>
<dbReference type="PANTHER" id="PTHR43842:SF2">
    <property type="entry name" value="PROPIONYL-COA CARBOXYLASE BETA CHAIN, MITOCHONDRIAL"/>
    <property type="match status" value="1"/>
</dbReference>
<dbReference type="InterPro" id="IPR051047">
    <property type="entry name" value="AccD/PCCB"/>
</dbReference>
<dbReference type="Pfam" id="PF01039">
    <property type="entry name" value="Carboxyl_trans"/>
    <property type="match status" value="1"/>
</dbReference>
<name>A0A3M9MBB4_9MICO</name>
<dbReference type="EMBL" id="RJJQ01000008">
    <property type="protein sequence ID" value="RNI22143.1"/>
    <property type="molecule type" value="Genomic_DNA"/>
</dbReference>
<dbReference type="Gene3D" id="3.90.226.10">
    <property type="entry name" value="2-enoyl-CoA Hydratase, Chain A, domain 1"/>
    <property type="match status" value="2"/>
</dbReference>
<evidence type="ECO:0000313" key="4">
    <source>
        <dbReference type="Proteomes" id="UP000271678"/>
    </source>
</evidence>
<protein>
    <submittedName>
        <fullName evidence="3">Acyl-CoA carboxylase subunit beta</fullName>
    </submittedName>
</protein>
<dbReference type="GO" id="GO:0004658">
    <property type="term" value="F:propionyl-CoA carboxylase activity"/>
    <property type="evidence" value="ECO:0007669"/>
    <property type="project" value="TreeGrafter"/>
</dbReference>
<keyword evidence="4" id="KW-1185">Reference proteome</keyword>
<dbReference type="SUPFAM" id="SSF52096">
    <property type="entry name" value="ClpP/crotonase"/>
    <property type="match status" value="2"/>
</dbReference>
<feature type="domain" description="CoA carboxyltransferase N-terminal" evidence="1">
    <location>
        <begin position="1"/>
        <end position="220"/>
    </location>
</feature>
<organism evidence="3 4">
    <name type="scientific">Flexivirga caeni</name>
    <dbReference type="NCBI Taxonomy" id="2294115"/>
    <lineage>
        <taxon>Bacteria</taxon>
        <taxon>Bacillati</taxon>
        <taxon>Actinomycetota</taxon>
        <taxon>Actinomycetes</taxon>
        <taxon>Micrococcales</taxon>
        <taxon>Dermacoccaceae</taxon>
        <taxon>Flexivirga</taxon>
    </lineage>
</organism>
<dbReference type="InterPro" id="IPR011762">
    <property type="entry name" value="COA_CT_N"/>
</dbReference>
<dbReference type="AlphaFoldDB" id="A0A3M9MBB4"/>